<dbReference type="AlphaFoldDB" id="A0A8B9LBB7"/>
<dbReference type="PROSITE" id="PS50102">
    <property type="entry name" value="RRM"/>
    <property type="match status" value="2"/>
</dbReference>
<accession>A0A8B9LBB7</accession>
<dbReference type="FunFam" id="3.30.70.330:FF:000012">
    <property type="entry name" value="RNA-binding motif, single-stranded-interacting protein 3 isoform 1"/>
    <property type="match status" value="1"/>
</dbReference>
<feature type="region of interest" description="Disordered" evidence="4">
    <location>
        <begin position="28"/>
        <end position="49"/>
    </location>
</feature>
<feature type="domain" description="RRM" evidence="5">
    <location>
        <begin position="136"/>
        <end position="221"/>
    </location>
</feature>
<dbReference type="InterPro" id="IPR000504">
    <property type="entry name" value="RRM_dom"/>
</dbReference>
<dbReference type="SUPFAM" id="SSF54928">
    <property type="entry name" value="RNA-binding domain, RBD"/>
    <property type="match status" value="2"/>
</dbReference>
<protein>
    <submittedName>
        <fullName evidence="6">RNA binding motif, single stranded interacting protein 2a</fullName>
    </submittedName>
</protein>
<dbReference type="InterPro" id="IPR035979">
    <property type="entry name" value="RBD_domain_sf"/>
</dbReference>
<feature type="compositionally biased region" description="Polar residues" evidence="4">
    <location>
        <begin position="28"/>
        <end position="41"/>
    </location>
</feature>
<keyword evidence="1" id="KW-0677">Repeat</keyword>
<dbReference type="InterPro" id="IPR012677">
    <property type="entry name" value="Nucleotide-bd_a/b_plait_sf"/>
</dbReference>
<evidence type="ECO:0000256" key="2">
    <source>
        <dbReference type="ARBA" id="ARBA00022884"/>
    </source>
</evidence>
<evidence type="ECO:0000256" key="4">
    <source>
        <dbReference type="SAM" id="MobiDB-lite"/>
    </source>
</evidence>
<evidence type="ECO:0000256" key="3">
    <source>
        <dbReference type="PROSITE-ProRule" id="PRU00176"/>
    </source>
</evidence>
<dbReference type="PANTHER" id="PTHR24012">
    <property type="entry name" value="RNA BINDING PROTEIN"/>
    <property type="match status" value="1"/>
</dbReference>
<dbReference type="CDD" id="cd12474">
    <property type="entry name" value="RRM2_MSSP2"/>
    <property type="match status" value="1"/>
</dbReference>
<dbReference type="Gene3D" id="3.30.70.330">
    <property type="match status" value="2"/>
</dbReference>
<organism evidence="6 7">
    <name type="scientific">Astyanax mexicanus</name>
    <name type="common">Blind cave fish</name>
    <name type="synonym">Astyanax fasciatus mexicanus</name>
    <dbReference type="NCBI Taxonomy" id="7994"/>
    <lineage>
        <taxon>Eukaryota</taxon>
        <taxon>Metazoa</taxon>
        <taxon>Chordata</taxon>
        <taxon>Craniata</taxon>
        <taxon>Vertebrata</taxon>
        <taxon>Euteleostomi</taxon>
        <taxon>Actinopterygii</taxon>
        <taxon>Neopterygii</taxon>
        <taxon>Teleostei</taxon>
        <taxon>Ostariophysi</taxon>
        <taxon>Characiformes</taxon>
        <taxon>Characoidei</taxon>
        <taxon>Acestrorhamphidae</taxon>
        <taxon>Acestrorhamphinae</taxon>
        <taxon>Astyanax</taxon>
    </lineage>
</organism>
<sequence length="271" mass="29230">MLLSAPPRAGPGPYNGFTGRNSKKAYVSSSHQMVSLSPNTNSSSASSAAGGEQLSKTNLYIRGLHPGTTDQDLVKLCQPFGKIVSTKAILDKTTNKCKGYGFVDFDSPAAAQKAVTALKSGGVQAQMAKQQEQDPTNLYISNLPVSMDEQELEAMLKSFGQVVSTRVLRDANGTSRGVGFARMESTEKCEAIIQHFNGKYIKTPPGVPVPAEPLLCKFADGGQKKRQNHGKFLHNGRPWARDTDTVTLSFSLSHTVFGRFLCDCEHAKTAM</sequence>
<evidence type="ECO:0000259" key="5">
    <source>
        <dbReference type="PROSITE" id="PS50102"/>
    </source>
</evidence>
<keyword evidence="2 3" id="KW-0694">RNA-binding</keyword>
<dbReference type="Ensembl" id="ENSAMXT00005053175.1">
    <property type="protein sequence ID" value="ENSAMXP00005049036.1"/>
    <property type="gene ID" value="ENSAMXG00005022375.1"/>
</dbReference>
<name>A0A8B9LBB7_ASTMX</name>
<feature type="domain" description="RRM" evidence="5">
    <location>
        <begin position="57"/>
        <end position="130"/>
    </location>
</feature>
<evidence type="ECO:0000313" key="7">
    <source>
        <dbReference type="Proteomes" id="UP000694621"/>
    </source>
</evidence>
<dbReference type="GO" id="GO:0003723">
    <property type="term" value="F:RNA binding"/>
    <property type="evidence" value="ECO:0007669"/>
    <property type="project" value="UniProtKB-UniRule"/>
</dbReference>
<dbReference type="Pfam" id="PF00076">
    <property type="entry name" value="RRM_1"/>
    <property type="match status" value="2"/>
</dbReference>
<reference evidence="6" key="1">
    <citation type="submission" date="2025-08" db="UniProtKB">
        <authorList>
            <consortium name="Ensembl"/>
        </authorList>
    </citation>
    <scope>IDENTIFICATION</scope>
</reference>
<evidence type="ECO:0000256" key="1">
    <source>
        <dbReference type="ARBA" id="ARBA00022737"/>
    </source>
</evidence>
<dbReference type="Proteomes" id="UP000694621">
    <property type="component" value="Unplaced"/>
</dbReference>
<dbReference type="FunFam" id="3.30.70.330:FF:000014">
    <property type="entry name" value="RNA-binding motif, single-stranded-interacting protein 3 isoform 1"/>
    <property type="match status" value="1"/>
</dbReference>
<evidence type="ECO:0000313" key="6">
    <source>
        <dbReference type="Ensembl" id="ENSAMXP00005049036.1"/>
    </source>
</evidence>
<proteinExistence type="predicted"/>
<dbReference type="SMART" id="SM00360">
    <property type="entry name" value="RRM"/>
    <property type="match status" value="2"/>
</dbReference>